<proteinExistence type="predicted"/>
<feature type="transmembrane region" description="Helical" evidence="1">
    <location>
        <begin position="37"/>
        <end position="58"/>
    </location>
</feature>
<dbReference type="AlphaFoldDB" id="A0A2S7IGB7"/>
<dbReference type="EMBL" id="PTRA01000006">
    <property type="protein sequence ID" value="PQA54556.1"/>
    <property type="molecule type" value="Genomic_DNA"/>
</dbReference>
<feature type="transmembrane region" description="Helical" evidence="1">
    <location>
        <begin position="6"/>
        <end position="25"/>
    </location>
</feature>
<name>A0A2S7IGB7_9BACT</name>
<evidence type="ECO:0000313" key="2">
    <source>
        <dbReference type="EMBL" id="PQA54556.1"/>
    </source>
</evidence>
<keyword evidence="1" id="KW-1133">Transmembrane helix</keyword>
<gene>
    <name evidence="2" type="ORF">C5O19_22690</name>
</gene>
<dbReference type="RefSeq" id="WP_104715678.1">
    <property type="nucleotide sequence ID" value="NZ_PTRA01000006.1"/>
</dbReference>
<protein>
    <submittedName>
        <fullName evidence="2">Uncharacterized protein</fullName>
    </submittedName>
</protein>
<dbReference type="OrthoDB" id="9905816at2"/>
<comment type="caution">
    <text evidence="2">The sequence shown here is derived from an EMBL/GenBank/DDBJ whole genome shotgun (WGS) entry which is preliminary data.</text>
</comment>
<sequence length="92" mass="10462">MNFLHQLGSVISLFTFILVQSLLFVRSINAFTSRDKPSTMALVTVFACFLVTIGLYYYTNTEHIPFIRILLLVNGVQLILLAVLFLLRTKAH</sequence>
<feature type="transmembrane region" description="Helical" evidence="1">
    <location>
        <begin position="64"/>
        <end position="87"/>
    </location>
</feature>
<keyword evidence="1" id="KW-0812">Transmembrane</keyword>
<dbReference type="Proteomes" id="UP000239590">
    <property type="component" value="Unassembled WGS sequence"/>
</dbReference>
<keyword evidence="3" id="KW-1185">Reference proteome</keyword>
<reference evidence="3" key="1">
    <citation type="submission" date="2018-02" db="EMBL/GenBank/DDBJ databases">
        <title>Genome sequencing of Solimonas sp. HR-BB.</title>
        <authorList>
            <person name="Lee Y."/>
            <person name="Jeon C.O."/>
        </authorList>
    </citation>
    <scope>NUCLEOTIDE SEQUENCE [LARGE SCALE GENOMIC DNA]</scope>
    <source>
        <strain evidence="3">HR-U</strain>
    </source>
</reference>
<evidence type="ECO:0000256" key="1">
    <source>
        <dbReference type="SAM" id="Phobius"/>
    </source>
</evidence>
<organism evidence="2 3">
    <name type="scientific">Siphonobacter curvatus</name>
    <dbReference type="NCBI Taxonomy" id="2094562"/>
    <lineage>
        <taxon>Bacteria</taxon>
        <taxon>Pseudomonadati</taxon>
        <taxon>Bacteroidota</taxon>
        <taxon>Cytophagia</taxon>
        <taxon>Cytophagales</taxon>
        <taxon>Cytophagaceae</taxon>
        <taxon>Siphonobacter</taxon>
    </lineage>
</organism>
<accession>A0A2S7IGB7</accession>
<keyword evidence="1" id="KW-0472">Membrane</keyword>
<evidence type="ECO:0000313" key="3">
    <source>
        <dbReference type="Proteomes" id="UP000239590"/>
    </source>
</evidence>